<dbReference type="PANTHER" id="PTHR43214:SF24">
    <property type="entry name" value="TRANSCRIPTIONAL REGULATORY PROTEIN NARL-RELATED"/>
    <property type="match status" value="1"/>
</dbReference>
<dbReference type="SUPFAM" id="SSF52172">
    <property type="entry name" value="CheY-like"/>
    <property type="match status" value="1"/>
</dbReference>
<dbReference type="InterPro" id="IPR000792">
    <property type="entry name" value="Tscrpt_reg_LuxR_C"/>
</dbReference>
<evidence type="ECO:0000256" key="4">
    <source>
        <dbReference type="ARBA" id="ARBA00023163"/>
    </source>
</evidence>
<evidence type="ECO:0000259" key="6">
    <source>
        <dbReference type="PROSITE" id="PS50043"/>
    </source>
</evidence>
<evidence type="ECO:0000259" key="7">
    <source>
        <dbReference type="PROSITE" id="PS50110"/>
    </source>
</evidence>
<dbReference type="PROSITE" id="PS50110">
    <property type="entry name" value="RESPONSE_REGULATORY"/>
    <property type="match status" value="1"/>
</dbReference>
<accession>A0ABV3CRQ6</accession>
<keyword evidence="4" id="KW-0804">Transcription</keyword>
<evidence type="ECO:0000256" key="2">
    <source>
        <dbReference type="ARBA" id="ARBA00023015"/>
    </source>
</evidence>
<dbReference type="InterPro" id="IPR039420">
    <property type="entry name" value="WalR-like"/>
</dbReference>
<sequence length="239" mass="24964">MTIRVVVADDQELVRSGFAMILDVQPDIQVVAEAGDGAAAVEAVRRHAPDVALLDIRMPGTDGIEACRAISAMGSACRTVILTTFDTDAYVYEALHAGASGFLLKDVRRDDLVHAVRVVAAGDSLLAPSVARRLVEQYTAGGPRRTAPGPDPRLDVLTGRERETLLLLARGLSNAEIAAELVVSDHTVKTHVGNVLAKLGLRDRIQAVICAYETGLVAVGSPPAEGGGAAGFSPAPGRN</sequence>
<dbReference type="PANTHER" id="PTHR43214">
    <property type="entry name" value="TWO-COMPONENT RESPONSE REGULATOR"/>
    <property type="match status" value="1"/>
</dbReference>
<dbReference type="SMART" id="SM00448">
    <property type="entry name" value="REC"/>
    <property type="match status" value="1"/>
</dbReference>
<keyword evidence="3" id="KW-0238">DNA-binding</keyword>
<comment type="caution">
    <text evidence="8">The sequence shown here is derived from an EMBL/GenBank/DDBJ whole genome shotgun (WGS) entry which is preliminary data.</text>
</comment>
<dbReference type="Proteomes" id="UP001551210">
    <property type="component" value="Unassembled WGS sequence"/>
</dbReference>
<keyword evidence="2" id="KW-0805">Transcription regulation</keyword>
<keyword evidence="1 5" id="KW-0597">Phosphoprotein</keyword>
<dbReference type="Pfam" id="PF00196">
    <property type="entry name" value="GerE"/>
    <property type="match status" value="1"/>
</dbReference>
<organism evidence="8 9">
    <name type="scientific">Streptomyces exfoliatus</name>
    <name type="common">Streptomyces hydrogenans</name>
    <dbReference type="NCBI Taxonomy" id="1905"/>
    <lineage>
        <taxon>Bacteria</taxon>
        <taxon>Bacillati</taxon>
        <taxon>Actinomycetota</taxon>
        <taxon>Actinomycetes</taxon>
        <taxon>Kitasatosporales</taxon>
        <taxon>Streptomycetaceae</taxon>
        <taxon>Streptomyces</taxon>
    </lineage>
</organism>
<dbReference type="CDD" id="cd17535">
    <property type="entry name" value="REC_NarL-like"/>
    <property type="match status" value="1"/>
</dbReference>
<dbReference type="Gene3D" id="3.40.50.2300">
    <property type="match status" value="1"/>
</dbReference>
<name>A0ABV3CRQ6_STREX</name>
<dbReference type="InterPro" id="IPR058245">
    <property type="entry name" value="NreC/VraR/RcsB-like_REC"/>
</dbReference>
<dbReference type="EMBL" id="JBEZAM010000005">
    <property type="protein sequence ID" value="MEU7292889.1"/>
    <property type="molecule type" value="Genomic_DNA"/>
</dbReference>
<dbReference type="PROSITE" id="PS50043">
    <property type="entry name" value="HTH_LUXR_2"/>
    <property type="match status" value="1"/>
</dbReference>
<dbReference type="PROSITE" id="PS00622">
    <property type="entry name" value="HTH_LUXR_1"/>
    <property type="match status" value="1"/>
</dbReference>
<gene>
    <name evidence="8" type="ORF">AB0A76_06740</name>
</gene>
<dbReference type="PRINTS" id="PR00038">
    <property type="entry name" value="HTHLUXR"/>
</dbReference>
<reference evidence="8 9" key="1">
    <citation type="submission" date="2024-06" db="EMBL/GenBank/DDBJ databases">
        <title>The Natural Products Discovery Center: Release of the First 8490 Sequenced Strains for Exploring Actinobacteria Biosynthetic Diversity.</title>
        <authorList>
            <person name="Kalkreuter E."/>
            <person name="Kautsar S.A."/>
            <person name="Yang D."/>
            <person name="Bader C.D."/>
            <person name="Teijaro C.N."/>
            <person name="Fluegel L."/>
            <person name="Davis C.M."/>
            <person name="Simpson J.R."/>
            <person name="Lauterbach L."/>
            <person name="Steele A.D."/>
            <person name="Gui C."/>
            <person name="Meng S."/>
            <person name="Li G."/>
            <person name="Viehrig K."/>
            <person name="Ye F."/>
            <person name="Su P."/>
            <person name="Kiefer A.F."/>
            <person name="Nichols A."/>
            <person name="Cepeda A.J."/>
            <person name="Yan W."/>
            <person name="Fan B."/>
            <person name="Jiang Y."/>
            <person name="Adhikari A."/>
            <person name="Zheng C.-J."/>
            <person name="Schuster L."/>
            <person name="Cowan T.M."/>
            <person name="Smanski M.J."/>
            <person name="Chevrette M.G."/>
            <person name="De Carvalho L.P.S."/>
            <person name="Shen B."/>
        </authorList>
    </citation>
    <scope>NUCLEOTIDE SEQUENCE [LARGE SCALE GENOMIC DNA]</scope>
    <source>
        <strain evidence="8 9">NPDC045705</strain>
    </source>
</reference>
<dbReference type="SMART" id="SM00421">
    <property type="entry name" value="HTH_LUXR"/>
    <property type="match status" value="1"/>
</dbReference>
<evidence type="ECO:0000313" key="8">
    <source>
        <dbReference type="EMBL" id="MEU7292889.1"/>
    </source>
</evidence>
<proteinExistence type="predicted"/>
<protein>
    <submittedName>
        <fullName evidence="8">Response regulator transcription factor</fullName>
    </submittedName>
</protein>
<dbReference type="CDD" id="cd06170">
    <property type="entry name" value="LuxR_C_like"/>
    <property type="match status" value="1"/>
</dbReference>
<evidence type="ECO:0000256" key="1">
    <source>
        <dbReference type="ARBA" id="ARBA00022553"/>
    </source>
</evidence>
<dbReference type="RefSeq" id="WP_359205316.1">
    <property type="nucleotide sequence ID" value="NZ_JBEZAM010000005.1"/>
</dbReference>
<evidence type="ECO:0000313" key="9">
    <source>
        <dbReference type="Proteomes" id="UP001551210"/>
    </source>
</evidence>
<dbReference type="Pfam" id="PF00072">
    <property type="entry name" value="Response_reg"/>
    <property type="match status" value="1"/>
</dbReference>
<feature type="domain" description="Response regulatory" evidence="7">
    <location>
        <begin position="4"/>
        <end position="120"/>
    </location>
</feature>
<dbReference type="SUPFAM" id="SSF46894">
    <property type="entry name" value="C-terminal effector domain of the bipartite response regulators"/>
    <property type="match status" value="1"/>
</dbReference>
<evidence type="ECO:0000256" key="5">
    <source>
        <dbReference type="PROSITE-ProRule" id="PRU00169"/>
    </source>
</evidence>
<dbReference type="InterPro" id="IPR016032">
    <property type="entry name" value="Sig_transdc_resp-reg_C-effctor"/>
</dbReference>
<dbReference type="InterPro" id="IPR001789">
    <property type="entry name" value="Sig_transdc_resp-reg_receiver"/>
</dbReference>
<dbReference type="InterPro" id="IPR011006">
    <property type="entry name" value="CheY-like_superfamily"/>
</dbReference>
<evidence type="ECO:0000256" key="3">
    <source>
        <dbReference type="ARBA" id="ARBA00023125"/>
    </source>
</evidence>
<keyword evidence="9" id="KW-1185">Reference proteome</keyword>
<feature type="domain" description="HTH luxR-type" evidence="6">
    <location>
        <begin position="150"/>
        <end position="215"/>
    </location>
</feature>
<feature type="modified residue" description="4-aspartylphosphate" evidence="5">
    <location>
        <position position="55"/>
    </location>
</feature>